<accession>A0A1J5TXP9</accession>
<evidence type="ECO:0000259" key="1">
    <source>
        <dbReference type="Pfam" id="PF13175"/>
    </source>
</evidence>
<dbReference type="OrthoDB" id="9815944at2"/>
<dbReference type="PANTHER" id="PTHR43581:SF4">
    <property type="entry name" value="ATP_GTP PHOSPHATASE"/>
    <property type="match status" value="1"/>
</dbReference>
<comment type="caution">
    <text evidence="2">The sequence shown here is derived from an EMBL/GenBank/DDBJ whole genome shotgun (WGS) entry which is preliminary data.</text>
</comment>
<dbReference type="RefSeq" id="WP_071563411.1">
    <property type="nucleotide sequence ID" value="NZ_MIQH01000247.1"/>
</dbReference>
<dbReference type="Gene3D" id="3.40.50.300">
    <property type="entry name" value="P-loop containing nucleotide triphosphate hydrolases"/>
    <property type="match status" value="2"/>
</dbReference>
<proteinExistence type="predicted"/>
<dbReference type="InterPro" id="IPR041685">
    <property type="entry name" value="AAA_GajA/Old/RecF-like"/>
</dbReference>
<protein>
    <recommendedName>
        <fullName evidence="1">Endonuclease GajA/Old nuclease/RecF-like AAA domain-containing protein</fullName>
    </recommendedName>
</protein>
<organism evidence="2 3">
    <name type="scientific">Bathymodiolus thermophilus thioautotrophic gill symbiont</name>
    <dbReference type="NCBI Taxonomy" id="2360"/>
    <lineage>
        <taxon>Bacteria</taxon>
        <taxon>Pseudomonadati</taxon>
        <taxon>Pseudomonadota</taxon>
        <taxon>Gammaproteobacteria</taxon>
        <taxon>sulfur-oxidizing symbionts</taxon>
    </lineage>
</organism>
<evidence type="ECO:0000313" key="3">
    <source>
        <dbReference type="Proteomes" id="UP000182798"/>
    </source>
</evidence>
<name>A0A1J5TXP9_9GAMM</name>
<dbReference type="InterPro" id="IPR051396">
    <property type="entry name" value="Bact_Antivir_Def_Nuclease"/>
</dbReference>
<dbReference type="EMBL" id="MIQH01000247">
    <property type="protein sequence ID" value="OIR25530.1"/>
    <property type="molecule type" value="Genomic_DNA"/>
</dbReference>
<dbReference type="Gene3D" id="3.40.1360.10">
    <property type="match status" value="1"/>
</dbReference>
<dbReference type="Proteomes" id="UP000182798">
    <property type="component" value="Unassembled WGS sequence"/>
</dbReference>
<dbReference type="PANTHER" id="PTHR43581">
    <property type="entry name" value="ATP/GTP PHOSPHATASE"/>
    <property type="match status" value="1"/>
</dbReference>
<dbReference type="Pfam" id="PF13175">
    <property type="entry name" value="AAA_15"/>
    <property type="match status" value="1"/>
</dbReference>
<sequence length="603" mass="70321">MLRLESLWIDGFKNLENFNINFEEREGVTVLIGNNASGKSNILEAISAIFAGLYDDTLENLDFKFELSYKIFDDFYDFNDKLVPNQYIVVKLSKKRKVRHRIKEFNRVSFEDINKEQIYINKKKLSPNKNFPYYFPSKVIALYSGEELRLWENYYQKPYLKYNKESLNSKSYLHQLSMLYVNKYYWDIALLTMYASDMGSNTDFLKIVGVELKEFKLEVNTDLLRSFLQQKPNNEVNIFVRDLIETEDQEESDALTIAKNEILLNLDSFKKKSGYNTHVNLFNLLCIAKLPEDPKHKLITNLELIFENGTTTKDFSEGQKKQILLKLVLDILVDENSLVLFDEPDAHIHISNKKLIPKMLKEHDNVEVVLTTHSPMLAHSFDNKHLAYLENGKVKEDYNTKKELLNKLTNGLMSVSEQQILLQSHKDILIVEGKTDEVYISKALEALKESEEKYKDLDFDFLLLGGSDKDNVNKLIDLFPPKEKQTIVVFFDRDNAGKKCIKGVLDKEVDDNFSGSVKEGVYIYLYPKKDGFTQGIFEVEDYFPIETLQKFTFDTINTFQDLKQKFKKSQFANECKKSDFDKANFDGFKKLFDLILDIKKKTT</sequence>
<dbReference type="AlphaFoldDB" id="A0A1J5TXP9"/>
<evidence type="ECO:0000313" key="2">
    <source>
        <dbReference type="EMBL" id="OIR25530.1"/>
    </source>
</evidence>
<dbReference type="CDD" id="cd00267">
    <property type="entry name" value="ABC_ATPase"/>
    <property type="match status" value="1"/>
</dbReference>
<reference evidence="3" key="1">
    <citation type="submission" date="2016-09" db="EMBL/GenBank/DDBJ databases">
        <title>Genome Sequence of Bathymodiolus thermophilus sulfur-oxidizing gill endosymbiont.</title>
        <authorList>
            <person name="Ponnudurai R."/>
            <person name="Kleiner M."/>
            <person name="Sayavedra L."/>
            <person name="Thuermer A."/>
            <person name="Felbeck H."/>
            <person name="Schlueter R."/>
            <person name="Schweder T."/>
            <person name="Markert S."/>
        </authorList>
    </citation>
    <scope>NUCLEOTIDE SEQUENCE [LARGE SCALE GENOMIC DNA]</scope>
    <source>
        <strain evidence="3">BAT/CrabSpa'14</strain>
    </source>
</reference>
<gene>
    <name evidence="2" type="ORF">BGC33_06970</name>
</gene>
<dbReference type="SUPFAM" id="SSF52540">
    <property type="entry name" value="P-loop containing nucleoside triphosphate hydrolases"/>
    <property type="match status" value="1"/>
</dbReference>
<feature type="domain" description="Endonuclease GajA/Old nuclease/RecF-like AAA" evidence="1">
    <location>
        <begin position="4"/>
        <end position="378"/>
    </location>
</feature>
<dbReference type="InterPro" id="IPR027417">
    <property type="entry name" value="P-loop_NTPase"/>
</dbReference>